<protein>
    <submittedName>
        <fullName evidence="3">Defensin-like protein 3</fullName>
    </submittedName>
</protein>
<sequence length="69" mass="7385">MGEEGRRKLTVVLVILLSVASGWMVAETEGRVCFRPRPTLKGVCSSDEDCIAVCDGFCSLGKCMCAVPC</sequence>
<evidence type="ECO:0000313" key="4">
    <source>
        <dbReference type="Proteomes" id="UP000321393"/>
    </source>
</evidence>
<feature type="chain" id="PRO_5042722938" evidence="1">
    <location>
        <begin position="31"/>
        <end position="69"/>
    </location>
</feature>
<evidence type="ECO:0000313" key="3">
    <source>
        <dbReference type="EMBL" id="TYJ96758.1"/>
    </source>
</evidence>
<evidence type="ECO:0000256" key="1">
    <source>
        <dbReference type="SAM" id="SignalP"/>
    </source>
</evidence>
<dbReference type="EMBL" id="SSTD01019265">
    <property type="protein sequence ID" value="TYJ96758.1"/>
    <property type="molecule type" value="Genomic_DNA"/>
</dbReference>
<dbReference type="EMBL" id="SSTE01004154">
    <property type="protein sequence ID" value="KAA0062795.1"/>
    <property type="molecule type" value="Genomic_DNA"/>
</dbReference>
<keyword evidence="1" id="KW-0732">Signal</keyword>
<accession>A0A5D3BEY4</accession>
<proteinExistence type="predicted"/>
<evidence type="ECO:0000313" key="5">
    <source>
        <dbReference type="Proteomes" id="UP000321947"/>
    </source>
</evidence>
<organism evidence="3 5">
    <name type="scientific">Cucumis melo var. makuwa</name>
    <name type="common">Oriental melon</name>
    <dbReference type="NCBI Taxonomy" id="1194695"/>
    <lineage>
        <taxon>Eukaryota</taxon>
        <taxon>Viridiplantae</taxon>
        <taxon>Streptophyta</taxon>
        <taxon>Embryophyta</taxon>
        <taxon>Tracheophyta</taxon>
        <taxon>Spermatophyta</taxon>
        <taxon>Magnoliopsida</taxon>
        <taxon>eudicotyledons</taxon>
        <taxon>Gunneridae</taxon>
        <taxon>Pentapetalae</taxon>
        <taxon>rosids</taxon>
        <taxon>fabids</taxon>
        <taxon>Cucurbitales</taxon>
        <taxon>Cucurbitaceae</taxon>
        <taxon>Benincaseae</taxon>
        <taxon>Cucumis</taxon>
    </lineage>
</organism>
<gene>
    <name evidence="3" type="ORF">E5676_scaffold986G00520</name>
    <name evidence="2" type="ORF">E6C27_scaffold357G00120</name>
</gene>
<reference evidence="4 5" key="1">
    <citation type="submission" date="2019-08" db="EMBL/GenBank/DDBJ databases">
        <title>Draft genome sequences of two oriental melons (Cucumis melo L. var makuwa).</title>
        <authorList>
            <person name="Kwon S.-Y."/>
        </authorList>
    </citation>
    <scope>NUCLEOTIDE SEQUENCE [LARGE SCALE GENOMIC DNA]</scope>
    <source>
        <strain evidence="5">cv. Chang Bougi</strain>
        <strain evidence="4">cv. SW 3</strain>
        <tissue evidence="3">Leaf</tissue>
    </source>
</reference>
<dbReference type="AlphaFoldDB" id="A0A5D3BEY4"/>
<dbReference type="OrthoDB" id="1776839at2759"/>
<feature type="signal peptide" evidence="1">
    <location>
        <begin position="1"/>
        <end position="30"/>
    </location>
</feature>
<comment type="caution">
    <text evidence="3">The sequence shown here is derived from an EMBL/GenBank/DDBJ whole genome shotgun (WGS) entry which is preliminary data.</text>
</comment>
<name>A0A5D3BEY4_CUCMM</name>
<evidence type="ECO:0000313" key="2">
    <source>
        <dbReference type="EMBL" id="KAA0062795.1"/>
    </source>
</evidence>
<dbReference type="Proteomes" id="UP000321393">
    <property type="component" value="Unassembled WGS sequence"/>
</dbReference>
<dbReference type="Proteomes" id="UP000321947">
    <property type="component" value="Unassembled WGS sequence"/>
</dbReference>